<keyword evidence="7" id="KW-0505">Motor protein</keyword>
<evidence type="ECO:0000256" key="4">
    <source>
        <dbReference type="ARBA" id="ARBA00022701"/>
    </source>
</evidence>
<organism evidence="13 14">
    <name type="scientific">Scylla paramamosain</name>
    <name type="common">Mud crab</name>
    <dbReference type="NCBI Taxonomy" id="85552"/>
    <lineage>
        <taxon>Eukaryota</taxon>
        <taxon>Metazoa</taxon>
        <taxon>Ecdysozoa</taxon>
        <taxon>Arthropoda</taxon>
        <taxon>Crustacea</taxon>
        <taxon>Multicrustacea</taxon>
        <taxon>Malacostraca</taxon>
        <taxon>Eumalacostraca</taxon>
        <taxon>Eucarida</taxon>
        <taxon>Decapoda</taxon>
        <taxon>Pleocyemata</taxon>
        <taxon>Brachyura</taxon>
        <taxon>Eubrachyura</taxon>
        <taxon>Portunoidea</taxon>
        <taxon>Portunidae</taxon>
        <taxon>Portuninae</taxon>
        <taxon>Scylla</taxon>
    </lineage>
</organism>
<dbReference type="GO" id="GO:0005874">
    <property type="term" value="C:microtubule"/>
    <property type="evidence" value="ECO:0007669"/>
    <property type="project" value="UniProtKB-KW"/>
</dbReference>
<keyword evidence="5" id="KW-0677">Repeat</keyword>
<dbReference type="Proteomes" id="UP001487740">
    <property type="component" value="Unassembled WGS sequence"/>
</dbReference>
<evidence type="ECO:0000313" key="13">
    <source>
        <dbReference type="EMBL" id="KAK8391637.1"/>
    </source>
</evidence>
<protein>
    <recommendedName>
        <fullName evidence="11">Dynein axonemal light chain 1</fullName>
    </recommendedName>
</protein>
<evidence type="ECO:0000313" key="14">
    <source>
        <dbReference type="Proteomes" id="UP001487740"/>
    </source>
</evidence>
<evidence type="ECO:0000256" key="7">
    <source>
        <dbReference type="ARBA" id="ARBA00023175"/>
    </source>
</evidence>
<comment type="similarity">
    <text evidence="10">Belongs to the dynein light chain LC1-type family.</text>
</comment>
<dbReference type="PROSITE" id="PS51450">
    <property type="entry name" value="LRR"/>
    <property type="match status" value="2"/>
</dbReference>
<keyword evidence="2" id="KW-0963">Cytoplasm</keyword>
<dbReference type="GO" id="GO:0005930">
    <property type="term" value="C:axoneme"/>
    <property type="evidence" value="ECO:0007669"/>
    <property type="project" value="UniProtKB-SubCell"/>
</dbReference>
<dbReference type="PANTHER" id="PTHR15454">
    <property type="entry name" value="NISCHARIN RELATED"/>
    <property type="match status" value="1"/>
</dbReference>
<evidence type="ECO:0000256" key="1">
    <source>
        <dbReference type="ARBA" id="ARBA00004430"/>
    </source>
</evidence>
<comment type="subcellular location">
    <subcellularLocation>
        <location evidence="1">Cytoplasm</location>
        <location evidence="1">Cytoskeleton</location>
        <location evidence="1">Cilium axoneme</location>
    </subcellularLocation>
</comment>
<dbReference type="PANTHER" id="PTHR15454:SF73">
    <property type="entry name" value="DYNEIN AXONEMAL LIGHT CHAIN 1"/>
    <property type="match status" value="1"/>
</dbReference>
<dbReference type="InterPro" id="IPR032675">
    <property type="entry name" value="LRR_dom_sf"/>
</dbReference>
<feature type="compositionally biased region" description="Low complexity" evidence="12">
    <location>
        <begin position="292"/>
        <end position="306"/>
    </location>
</feature>
<evidence type="ECO:0000256" key="3">
    <source>
        <dbReference type="ARBA" id="ARBA00022614"/>
    </source>
</evidence>
<keyword evidence="8" id="KW-0206">Cytoskeleton</keyword>
<gene>
    <name evidence="13" type="ORF">O3P69_017281</name>
</gene>
<dbReference type="InterPro" id="IPR001611">
    <property type="entry name" value="Leu-rich_rpt"/>
</dbReference>
<feature type="compositionally biased region" description="Basic and acidic residues" evidence="12">
    <location>
        <begin position="308"/>
        <end position="322"/>
    </location>
</feature>
<comment type="caution">
    <text evidence="13">The sequence shown here is derived from an EMBL/GenBank/DDBJ whole genome shotgun (WGS) entry which is preliminary data.</text>
</comment>
<evidence type="ECO:0000256" key="11">
    <source>
        <dbReference type="ARBA" id="ARBA00049760"/>
    </source>
</evidence>
<keyword evidence="3" id="KW-0433">Leucine-rich repeat</keyword>
<keyword evidence="9" id="KW-0966">Cell projection</keyword>
<dbReference type="GO" id="GO:0045504">
    <property type="term" value="F:dynein heavy chain binding"/>
    <property type="evidence" value="ECO:0007669"/>
    <property type="project" value="TreeGrafter"/>
</dbReference>
<evidence type="ECO:0000256" key="12">
    <source>
        <dbReference type="SAM" id="MobiDB-lite"/>
    </source>
</evidence>
<evidence type="ECO:0000256" key="9">
    <source>
        <dbReference type="ARBA" id="ARBA00023273"/>
    </source>
</evidence>
<keyword evidence="14" id="KW-1185">Reference proteome</keyword>
<keyword evidence="4" id="KW-0493">Microtubule</keyword>
<evidence type="ECO:0000256" key="10">
    <source>
        <dbReference type="ARBA" id="ARBA00049659"/>
    </source>
</evidence>
<accession>A0AAW0TZN7</accession>
<dbReference type="Gene3D" id="3.80.10.10">
    <property type="entry name" value="Ribonuclease Inhibitor"/>
    <property type="match status" value="1"/>
</dbReference>
<dbReference type="FunFam" id="3.80.10.10:FF:000049">
    <property type="entry name" value="Dynein light chain 1"/>
    <property type="match status" value="1"/>
</dbReference>
<keyword evidence="6" id="KW-0243">Dynein</keyword>
<evidence type="ECO:0000256" key="5">
    <source>
        <dbReference type="ARBA" id="ARBA00022737"/>
    </source>
</evidence>
<sequence length="348" mass="39414">MGMTGPSLPPSCFHSSFHLRPSFLHVRGPMPEVPGGRDTQGRGCWAGKAPVAMVTVYTGRGVTLLAGSHFTPRDWINLFWCRPWHCSFLPVRKKCKGGDSQKSTSTRDALRQWEENTGEKAGEAIEVKLIGLQPPIEKLDASLQNLTACEKLSLSTNTIEKLNHLNNLRNLRILSLGRNNIKSFAGLEVLAETLEQLWISYNLIEKLKGIGALKKLKVLYMSNNLVKEWAEFMKLLEVSTLEELNFVGNPLEEKHSAEGTWRSEVERKLTALKKLDGLPIIRDVDDELIIEQQQQQQQQEAQQTQNQEEEKKEGEEEEKKEGEEEGQVEEEKTQPEEQEQEAEKKESG</sequence>
<evidence type="ECO:0000256" key="2">
    <source>
        <dbReference type="ARBA" id="ARBA00022490"/>
    </source>
</evidence>
<dbReference type="SMART" id="SM00365">
    <property type="entry name" value="LRR_SD22"/>
    <property type="match status" value="4"/>
</dbReference>
<evidence type="ECO:0000256" key="6">
    <source>
        <dbReference type="ARBA" id="ARBA00023017"/>
    </source>
</evidence>
<proteinExistence type="inferred from homology"/>
<evidence type="ECO:0000256" key="8">
    <source>
        <dbReference type="ARBA" id="ARBA00023212"/>
    </source>
</evidence>
<dbReference type="SUPFAM" id="SSF52058">
    <property type="entry name" value="L domain-like"/>
    <property type="match status" value="1"/>
</dbReference>
<dbReference type="GO" id="GO:0036158">
    <property type="term" value="P:outer dynein arm assembly"/>
    <property type="evidence" value="ECO:0007669"/>
    <property type="project" value="TreeGrafter"/>
</dbReference>
<dbReference type="GO" id="GO:0030286">
    <property type="term" value="C:dynein complex"/>
    <property type="evidence" value="ECO:0007669"/>
    <property type="project" value="UniProtKB-KW"/>
</dbReference>
<dbReference type="AlphaFoldDB" id="A0AAW0TZN7"/>
<dbReference type="EMBL" id="JARAKH010000024">
    <property type="protein sequence ID" value="KAK8391637.1"/>
    <property type="molecule type" value="Genomic_DNA"/>
</dbReference>
<dbReference type="InterPro" id="IPR025875">
    <property type="entry name" value="Leu-rich_rpt_4"/>
</dbReference>
<feature type="region of interest" description="Disordered" evidence="12">
    <location>
        <begin position="292"/>
        <end position="348"/>
    </location>
</feature>
<dbReference type="Pfam" id="PF12799">
    <property type="entry name" value="LRR_4"/>
    <property type="match status" value="1"/>
</dbReference>
<name>A0AAW0TZN7_SCYPA</name>
<dbReference type="GO" id="GO:0043014">
    <property type="term" value="F:alpha-tubulin binding"/>
    <property type="evidence" value="ECO:0007669"/>
    <property type="project" value="TreeGrafter"/>
</dbReference>
<reference evidence="13 14" key="1">
    <citation type="submission" date="2023-03" db="EMBL/GenBank/DDBJ databases">
        <title>High-quality genome of Scylla paramamosain provides insights in environmental adaptation.</title>
        <authorList>
            <person name="Zhang L."/>
        </authorList>
    </citation>
    <scope>NUCLEOTIDE SEQUENCE [LARGE SCALE GENOMIC DNA]</scope>
    <source>
        <strain evidence="13">LZ_2023a</strain>
        <tissue evidence="13">Muscle</tissue>
    </source>
</reference>
<feature type="compositionally biased region" description="Basic and acidic residues" evidence="12">
    <location>
        <begin position="329"/>
        <end position="348"/>
    </location>
</feature>